<proteinExistence type="predicted"/>
<gene>
    <name evidence="1" type="ORF">E5288_WYG020116</name>
</gene>
<dbReference type="Proteomes" id="UP000322234">
    <property type="component" value="Unassembled WGS sequence"/>
</dbReference>
<name>A0A6B0SDC3_9CETA</name>
<reference evidence="1" key="1">
    <citation type="submission" date="2019-10" db="EMBL/GenBank/DDBJ databases">
        <title>The sequence and de novo assembly of the wild yak genome.</title>
        <authorList>
            <person name="Liu Y."/>
        </authorList>
    </citation>
    <scope>NUCLEOTIDE SEQUENCE [LARGE SCALE GENOMIC DNA]</scope>
    <source>
        <strain evidence="1">WY2019</strain>
    </source>
</reference>
<accession>A0A6B0SDC3</accession>
<evidence type="ECO:0000313" key="2">
    <source>
        <dbReference type="Proteomes" id="UP000322234"/>
    </source>
</evidence>
<sequence>MVIPLRCFLDRHLLECCCFFTGWRTAKVPPPEAGLVNLRLRSFLRKRKSGAQRECRALLGSYSAAFAVKELSSPKEDISKGELCHLMTLEKNETYGIKDFDLKEICENMQESEIALYLLLLIPFAPKFSGVATE</sequence>
<dbReference type="AlphaFoldDB" id="A0A6B0SDC3"/>
<dbReference type="EMBL" id="VBQZ03000260">
    <property type="protein sequence ID" value="MXQ98657.1"/>
    <property type="molecule type" value="Genomic_DNA"/>
</dbReference>
<evidence type="ECO:0000313" key="1">
    <source>
        <dbReference type="EMBL" id="MXQ98657.1"/>
    </source>
</evidence>
<organism evidence="1 2">
    <name type="scientific">Bos mutus</name>
    <name type="common">wild yak</name>
    <dbReference type="NCBI Taxonomy" id="72004"/>
    <lineage>
        <taxon>Eukaryota</taxon>
        <taxon>Metazoa</taxon>
        <taxon>Chordata</taxon>
        <taxon>Craniata</taxon>
        <taxon>Vertebrata</taxon>
        <taxon>Euteleostomi</taxon>
        <taxon>Mammalia</taxon>
        <taxon>Eutheria</taxon>
        <taxon>Laurasiatheria</taxon>
        <taxon>Artiodactyla</taxon>
        <taxon>Ruminantia</taxon>
        <taxon>Pecora</taxon>
        <taxon>Bovidae</taxon>
        <taxon>Bovinae</taxon>
        <taxon>Bos</taxon>
    </lineage>
</organism>
<protein>
    <submittedName>
        <fullName evidence="1">Uncharacterized protein</fullName>
    </submittedName>
</protein>
<keyword evidence="2" id="KW-1185">Reference proteome</keyword>
<comment type="caution">
    <text evidence="1">The sequence shown here is derived from an EMBL/GenBank/DDBJ whole genome shotgun (WGS) entry which is preliminary data.</text>
</comment>